<keyword evidence="4" id="KW-1185">Reference proteome</keyword>
<feature type="compositionally biased region" description="Gly residues" evidence="1">
    <location>
        <begin position="131"/>
        <end position="149"/>
    </location>
</feature>
<organism evidence="3 4">
    <name type="scientific">Blastococcus tunisiensis</name>
    <dbReference type="NCBI Taxonomy" id="1798228"/>
    <lineage>
        <taxon>Bacteria</taxon>
        <taxon>Bacillati</taxon>
        <taxon>Actinomycetota</taxon>
        <taxon>Actinomycetes</taxon>
        <taxon>Geodermatophilales</taxon>
        <taxon>Geodermatophilaceae</taxon>
        <taxon>Blastococcus</taxon>
    </lineage>
</organism>
<dbReference type="Proteomes" id="UP000198589">
    <property type="component" value="Unassembled WGS sequence"/>
</dbReference>
<dbReference type="AlphaFoldDB" id="A0A1I1ZI86"/>
<evidence type="ECO:0000256" key="1">
    <source>
        <dbReference type="SAM" id="MobiDB-lite"/>
    </source>
</evidence>
<evidence type="ECO:0000313" key="4">
    <source>
        <dbReference type="Proteomes" id="UP000198589"/>
    </source>
</evidence>
<feature type="region of interest" description="Disordered" evidence="1">
    <location>
        <begin position="129"/>
        <end position="166"/>
    </location>
</feature>
<keyword evidence="2" id="KW-0812">Transmembrane</keyword>
<name>A0A1I1ZI86_9ACTN</name>
<proteinExistence type="predicted"/>
<feature type="compositionally biased region" description="Low complexity" evidence="1">
    <location>
        <begin position="79"/>
        <end position="102"/>
    </location>
</feature>
<evidence type="ECO:0000256" key="2">
    <source>
        <dbReference type="SAM" id="Phobius"/>
    </source>
</evidence>
<protein>
    <submittedName>
        <fullName evidence="3">Uncharacterized protein</fullName>
    </submittedName>
</protein>
<keyword evidence="2" id="KW-0472">Membrane</keyword>
<dbReference type="STRING" id="1798228.SAMN05216574_10372"/>
<feature type="region of interest" description="Disordered" evidence="1">
    <location>
        <begin position="76"/>
        <end position="113"/>
    </location>
</feature>
<feature type="transmembrane region" description="Helical" evidence="2">
    <location>
        <begin position="30"/>
        <end position="50"/>
    </location>
</feature>
<evidence type="ECO:0000313" key="3">
    <source>
        <dbReference type="EMBL" id="SFE31312.1"/>
    </source>
</evidence>
<dbReference type="EMBL" id="FOND01000003">
    <property type="protein sequence ID" value="SFE31312.1"/>
    <property type="molecule type" value="Genomic_DNA"/>
</dbReference>
<keyword evidence="2" id="KW-1133">Transmembrane helix</keyword>
<sequence length="166" mass="16285">MGAPAPRAVGVERLKPVPAGKLSSVNTVEVLLVLAGIPLAIIAVLALLTLRGGRKRLRYKPGQPWDHAPVWYEPHPANGASDSHGPAPAAGPAAVGGSSTAALGSSMYPEQAGERDVDTHGTAVAHLGSAGAHGGDGHGGGAHASGAGAGYPPVDAGPLGGARGTW</sequence>
<reference evidence="4" key="1">
    <citation type="submission" date="2016-10" db="EMBL/GenBank/DDBJ databases">
        <authorList>
            <person name="Varghese N."/>
            <person name="Submissions S."/>
        </authorList>
    </citation>
    <scope>NUCLEOTIDE SEQUENCE [LARGE SCALE GENOMIC DNA]</scope>
    <source>
        <strain evidence="4">DSM 46838</strain>
    </source>
</reference>
<gene>
    <name evidence="3" type="ORF">SAMN05216574_10372</name>
</gene>
<accession>A0A1I1ZI86</accession>